<reference evidence="10" key="2">
    <citation type="submission" date="2021-04" db="EMBL/GenBank/DDBJ databases">
        <title>Complete Genome and methylome analysis of Thiothrix fructosivorans ATCC 49748.</title>
        <authorList>
            <person name="Fomenkov A."/>
            <person name="Sun L."/>
            <person name="Vincze T."/>
            <person name="Grabovich M.Y."/>
            <person name="Roberts R.J."/>
        </authorList>
    </citation>
    <scope>NUCLEOTIDE SEQUENCE</scope>
    <source>
        <strain evidence="10">ATCC 49748</strain>
    </source>
</reference>
<dbReference type="SUPFAM" id="SSF111369">
    <property type="entry name" value="HlyD-like secretion proteins"/>
    <property type="match status" value="1"/>
</dbReference>
<dbReference type="Gene3D" id="1.10.287.470">
    <property type="entry name" value="Helix hairpin bin"/>
    <property type="match status" value="1"/>
</dbReference>
<reference evidence="9 11" key="1">
    <citation type="submission" date="2021-03" db="EMBL/GenBank/DDBJ databases">
        <title>Draft genome and methylome analysis of Thiotrix fructosivoruns ATCC 49748.</title>
        <authorList>
            <person name="Fomenkov A."/>
            <person name="Grabovich M.Y."/>
            <person name="Roberts R.J."/>
        </authorList>
    </citation>
    <scope>NUCLEOTIDE SEQUENCE [LARGE SCALE GENOMIC DNA]</scope>
    <source>
        <strain evidence="9 11">ATCC 49748</strain>
    </source>
</reference>
<dbReference type="Pfam" id="PF25876">
    <property type="entry name" value="HH_MFP_RND"/>
    <property type="match status" value="1"/>
</dbReference>
<keyword evidence="4" id="KW-0732">Signal</keyword>
<feature type="domain" description="Multidrug resistance protein MdtA-like C-terminal permuted SH3" evidence="8">
    <location>
        <begin position="295"/>
        <end position="357"/>
    </location>
</feature>
<dbReference type="Pfam" id="PF25967">
    <property type="entry name" value="RND-MFP_C"/>
    <property type="match status" value="1"/>
</dbReference>
<dbReference type="Gene3D" id="2.40.30.170">
    <property type="match status" value="1"/>
</dbReference>
<dbReference type="PANTHER" id="PTHR30158">
    <property type="entry name" value="ACRA/E-RELATED COMPONENT OF DRUG EFFLUX TRANSPORTER"/>
    <property type="match status" value="1"/>
</dbReference>
<feature type="region of interest" description="Disordered" evidence="3">
    <location>
        <begin position="131"/>
        <end position="150"/>
    </location>
</feature>
<evidence type="ECO:0000256" key="4">
    <source>
        <dbReference type="SAM" id="SignalP"/>
    </source>
</evidence>
<dbReference type="Gene3D" id="2.40.420.20">
    <property type="match status" value="1"/>
</dbReference>
<dbReference type="FunFam" id="2.40.420.20:FF:000001">
    <property type="entry name" value="Efflux RND transporter periplasmic adaptor subunit"/>
    <property type="match status" value="1"/>
</dbReference>
<proteinExistence type="inferred from homology"/>
<dbReference type="PROSITE" id="PS51257">
    <property type="entry name" value="PROKAR_LIPOPROTEIN"/>
    <property type="match status" value="1"/>
</dbReference>
<keyword evidence="11" id="KW-1185">Reference proteome</keyword>
<evidence type="ECO:0000313" key="11">
    <source>
        <dbReference type="Proteomes" id="UP000664466"/>
    </source>
</evidence>
<protein>
    <submittedName>
        <fullName evidence="10">Efflux RND transporter periplasmic adaptor subunit</fullName>
    </submittedName>
</protein>
<evidence type="ECO:0000256" key="1">
    <source>
        <dbReference type="ARBA" id="ARBA00004519"/>
    </source>
</evidence>
<feature type="signal peptide" evidence="4">
    <location>
        <begin position="1"/>
        <end position="23"/>
    </location>
</feature>
<dbReference type="AlphaFoldDB" id="A0A8B0SQA2"/>
<dbReference type="InterPro" id="IPR058627">
    <property type="entry name" value="MdtA-like_C"/>
</dbReference>
<sequence>MRNTAKFTITLTALLLGAALLSACGETKDAQGKAPPKETEVGVVTLQPETVTLTNELAGRVTPLQSAEVRPQVTGIIQERLFQEGSQIKKGTPLYQIDSATYQVAVDTAAAQLAKAEATLNAARSKAQRGQGLATRGLISRDSQDDQLTEQKQAEADVAVAQAALKTARLNLAYTQVKAPLDGFIGKSAVTAGALVTANQATTLTTIQQLDPILVDITQSSAELLNLQRDAAVPVKLLLSDGSAYAHAGKLAFTDLNVDANTGSVTIRAEFPNPDRQLLPGMFVRALLGSAVRNNALLVPQQGVTRKANGEASVWVVKADHSLEKRTVQATQAIGSKWLVESGLQAGEQVVVDGLQKIKPDTKVKAVPVGGGK</sequence>
<dbReference type="InterPro" id="IPR006143">
    <property type="entry name" value="RND_pump_MFP"/>
</dbReference>
<dbReference type="EMBL" id="CP072748">
    <property type="protein sequence ID" value="QTX11082.1"/>
    <property type="molecule type" value="Genomic_DNA"/>
</dbReference>
<name>A0A8B0SQA2_9GAMM</name>
<dbReference type="InterPro" id="IPR058625">
    <property type="entry name" value="MdtA-like_BSH"/>
</dbReference>
<evidence type="ECO:0000313" key="9">
    <source>
        <dbReference type="EMBL" id="MBO0613490.1"/>
    </source>
</evidence>
<dbReference type="PANTHER" id="PTHR30158:SF3">
    <property type="entry name" value="MULTIDRUG EFFLUX PUMP SUBUNIT ACRA-RELATED"/>
    <property type="match status" value="1"/>
</dbReference>
<comment type="similarity">
    <text evidence="2">Belongs to the membrane fusion protein (MFP) (TC 8.A.1) family.</text>
</comment>
<dbReference type="Pfam" id="PF25917">
    <property type="entry name" value="BSH_RND"/>
    <property type="match status" value="1"/>
</dbReference>
<feature type="domain" description="Multidrug resistance protein MdtA-like alpha-helical hairpin" evidence="5">
    <location>
        <begin position="107"/>
        <end position="175"/>
    </location>
</feature>
<accession>A0A8B0SQA2</accession>
<feature type="domain" description="Multidrug resistance protein MdtA-like beta-barrel" evidence="7">
    <location>
        <begin position="212"/>
        <end position="288"/>
    </location>
</feature>
<dbReference type="NCBIfam" id="TIGR01730">
    <property type="entry name" value="RND_mfp"/>
    <property type="match status" value="1"/>
</dbReference>
<evidence type="ECO:0000256" key="3">
    <source>
        <dbReference type="SAM" id="MobiDB-lite"/>
    </source>
</evidence>
<dbReference type="Proteomes" id="UP000664466">
    <property type="component" value="Unassembled WGS sequence"/>
</dbReference>
<dbReference type="Gene3D" id="2.40.50.100">
    <property type="match status" value="1"/>
</dbReference>
<dbReference type="InterPro" id="IPR058624">
    <property type="entry name" value="MdtA-like_HH"/>
</dbReference>
<dbReference type="RefSeq" id="WP_207251182.1">
    <property type="nucleotide sequence ID" value="NZ_JAFMPM010000006.1"/>
</dbReference>
<evidence type="ECO:0000256" key="2">
    <source>
        <dbReference type="ARBA" id="ARBA00009477"/>
    </source>
</evidence>
<evidence type="ECO:0000259" key="6">
    <source>
        <dbReference type="Pfam" id="PF25917"/>
    </source>
</evidence>
<dbReference type="Pfam" id="PF25944">
    <property type="entry name" value="Beta-barrel_RND"/>
    <property type="match status" value="1"/>
</dbReference>
<dbReference type="GO" id="GO:0046677">
    <property type="term" value="P:response to antibiotic"/>
    <property type="evidence" value="ECO:0007669"/>
    <property type="project" value="TreeGrafter"/>
</dbReference>
<evidence type="ECO:0000259" key="8">
    <source>
        <dbReference type="Pfam" id="PF25967"/>
    </source>
</evidence>
<evidence type="ECO:0000259" key="5">
    <source>
        <dbReference type="Pfam" id="PF25876"/>
    </source>
</evidence>
<evidence type="ECO:0000259" key="7">
    <source>
        <dbReference type="Pfam" id="PF25944"/>
    </source>
</evidence>
<gene>
    <name evidence="10" type="ORF">J1836_001555</name>
    <name evidence="9" type="ORF">J1836_11260</name>
</gene>
<evidence type="ECO:0000313" key="10">
    <source>
        <dbReference type="EMBL" id="QTX11082.1"/>
    </source>
</evidence>
<organism evidence="10">
    <name type="scientific">Thiothrix fructosivorans</name>
    <dbReference type="NCBI Taxonomy" id="111770"/>
    <lineage>
        <taxon>Bacteria</taxon>
        <taxon>Pseudomonadati</taxon>
        <taxon>Pseudomonadota</taxon>
        <taxon>Gammaproteobacteria</taxon>
        <taxon>Thiotrichales</taxon>
        <taxon>Thiotrichaceae</taxon>
        <taxon>Thiothrix</taxon>
    </lineage>
</organism>
<feature type="domain" description="Multidrug resistance protein MdtA-like barrel-sandwich hybrid" evidence="6">
    <location>
        <begin position="66"/>
        <end position="208"/>
    </location>
</feature>
<dbReference type="EMBL" id="JAFMPM010000006">
    <property type="protein sequence ID" value="MBO0613490.1"/>
    <property type="molecule type" value="Genomic_DNA"/>
</dbReference>
<dbReference type="InterPro" id="IPR058626">
    <property type="entry name" value="MdtA-like_b-barrel"/>
</dbReference>
<dbReference type="GO" id="GO:0005886">
    <property type="term" value="C:plasma membrane"/>
    <property type="evidence" value="ECO:0007669"/>
    <property type="project" value="UniProtKB-SubCell"/>
</dbReference>
<dbReference type="GO" id="GO:0022857">
    <property type="term" value="F:transmembrane transporter activity"/>
    <property type="evidence" value="ECO:0007669"/>
    <property type="project" value="InterPro"/>
</dbReference>
<feature type="chain" id="PRO_5032850322" evidence="4">
    <location>
        <begin position="24"/>
        <end position="373"/>
    </location>
</feature>
<comment type="subcellular location">
    <subcellularLocation>
        <location evidence="1">Cell inner membrane</location>
        <topology evidence="1">Lipid-anchor</topology>
    </subcellularLocation>
</comment>